<keyword evidence="8" id="KW-0949">S-adenosyl-L-methionine</keyword>
<dbReference type="PANTHER" id="PTHR11579">
    <property type="entry name" value="PROTEIN-L-ISOASPARTATE O-METHYLTRANSFERASE"/>
    <property type="match status" value="1"/>
</dbReference>
<dbReference type="SUPFAM" id="SSF53335">
    <property type="entry name" value="S-adenosyl-L-methionine-dependent methyltransferases"/>
    <property type="match status" value="1"/>
</dbReference>
<dbReference type="CDD" id="cd02440">
    <property type="entry name" value="AdoMet_MTases"/>
    <property type="match status" value="1"/>
</dbReference>
<dbReference type="GO" id="GO:0005737">
    <property type="term" value="C:cytoplasm"/>
    <property type="evidence" value="ECO:0007669"/>
    <property type="project" value="UniProtKB-SubCell"/>
</dbReference>
<dbReference type="EMBL" id="VMGH01000038">
    <property type="protein sequence ID" value="TSC91466.1"/>
    <property type="molecule type" value="Genomic_DNA"/>
</dbReference>
<gene>
    <name evidence="10" type="ORF">CEN92_265</name>
</gene>
<dbReference type="GO" id="GO:0004719">
    <property type="term" value="F:protein-L-isoaspartate (D-aspartate) O-methyltransferase activity"/>
    <property type="evidence" value="ECO:0007669"/>
    <property type="project" value="UniProtKB-UniRule"/>
</dbReference>
<dbReference type="Pfam" id="PF01135">
    <property type="entry name" value="PCMT"/>
    <property type="match status" value="1"/>
</dbReference>
<dbReference type="Gene3D" id="3.40.50.150">
    <property type="entry name" value="Vaccinia Virus protein VP39"/>
    <property type="match status" value="1"/>
</dbReference>
<dbReference type="PANTHER" id="PTHR11579:SF0">
    <property type="entry name" value="PROTEIN-L-ISOASPARTATE(D-ASPARTATE) O-METHYLTRANSFERASE"/>
    <property type="match status" value="1"/>
</dbReference>
<dbReference type="PROSITE" id="PS01279">
    <property type="entry name" value="PCMT"/>
    <property type="match status" value="1"/>
</dbReference>
<evidence type="ECO:0000256" key="6">
    <source>
        <dbReference type="ARBA" id="ARBA00022603"/>
    </source>
</evidence>
<keyword evidence="7 10" id="KW-0808">Transferase</keyword>
<keyword evidence="6 10" id="KW-0489">Methyltransferase</keyword>
<dbReference type="Proteomes" id="UP000318296">
    <property type="component" value="Unassembled WGS sequence"/>
</dbReference>
<keyword evidence="5" id="KW-0963">Cytoplasm</keyword>
<dbReference type="EC" id="2.1.1.77" evidence="3 9"/>
<dbReference type="InterPro" id="IPR029063">
    <property type="entry name" value="SAM-dependent_MTases_sf"/>
</dbReference>
<evidence type="ECO:0000256" key="3">
    <source>
        <dbReference type="ARBA" id="ARBA00011890"/>
    </source>
</evidence>
<proteinExistence type="inferred from homology"/>
<name>A0A554LEZ6_9BACT</name>
<comment type="subcellular location">
    <subcellularLocation>
        <location evidence="1">Cytoplasm</location>
    </subcellularLocation>
</comment>
<dbReference type="AlphaFoldDB" id="A0A554LEZ6"/>
<evidence type="ECO:0000256" key="1">
    <source>
        <dbReference type="ARBA" id="ARBA00004496"/>
    </source>
</evidence>
<protein>
    <recommendedName>
        <fullName evidence="4 9">Protein-L-isoaspartate O-methyltransferase</fullName>
        <ecNumber evidence="3 9">2.1.1.77</ecNumber>
    </recommendedName>
</protein>
<evidence type="ECO:0000256" key="2">
    <source>
        <dbReference type="ARBA" id="ARBA00005369"/>
    </source>
</evidence>
<reference evidence="10 11" key="1">
    <citation type="submission" date="2017-07" db="EMBL/GenBank/DDBJ databases">
        <title>Mechanisms for carbon and nitrogen cycling indicate functional differentiation within the Candidate Phyla Radiation.</title>
        <authorList>
            <person name="Danczak R.E."/>
            <person name="Johnston M.D."/>
            <person name="Kenah C."/>
            <person name="Slattery M."/>
            <person name="Wrighton K.C."/>
            <person name="Wilkins M.J."/>
        </authorList>
    </citation>
    <scope>NUCLEOTIDE SEQUENCE [LARGE SCALE GENOMIC DNA]</scope>
    <source>
        <strain evidence="10">Licking1014_96</strain>
    </source>
</reference>
<evidence type="ECO:0000256" key="9">
    <source>
        <dbReference type="NCBIfam" id="TIGR00080"/>
    </source>
</evidence>
<evidence type="ECO:0000256" key="4">
    <source>
        <dbReference type="ARBA" id="ARBA00013346"/>
    </source>
</evidence>
<evidence type="ECO:0000256" key="7">
    <source>
        <dbReference type="ARBA" id="ARBA00022679"/>
    </source>
</evidence>
<dbReference type="InterPro" id="IPR000682">
    <property type="entry name" value="PCMT"/>
</dbReference>
<evidence type="ECO:0000313" key="10">
    <source>
        <dbReference type="EMBL" id="TSC91466.1"/>
    </source>
</evidence>
<organism evidence="10 11">
    <name type="scientific">Candidatus Berkelbacteria bacterium Licking1014_96</name>
    <dbReference type="NCBI Taxonomy" id="2017149"/>
    <lineage>
        <taxon>Bacteria</taxon>
        <taxon>Candidatus Berkelbacteria</taxon>
    </lineage>
</organism>
<accession>A0A554LEZ6</accession>
<dbReference type="GO" id="GO:0032259">
    <property type="term" value="P:methylation"/>
    <property type="evidence" value="ECO:0007669"/>
    <property type="project" value="UniProtKB-KW"/>
</dbReference>
<sequence length="219" mass="24349">MKTNEELVNYLIGTGALKSLNIIRAMSKIDRKDFVGSECESFAYDDSPCSIGYGQTISQPTTVAFIMEQLQPQEGERILDIGYGSGWTTAILASIVGDGGRVFAIELISILKKFGENNAKKYKFQNITFIEGDGSRGLAREAPFDRILVSAAAPSLPSSLKEQLKISGRLVIPVGRGMQSIYVIERIGEKAYKKKKIPGFVFVELKMKRKKRMNRTERL</sequence>
<comment type="similarity">
    <text evidence="2">Belongs to the methyltransferase superfamily. L-isoaspartyl/D-aspartyl protein methyltransferase family.</text>
</comment>
<evidence type="ECO:0000313" key="11">
    <source>
        <dbReference type="Proteomes" id="UP000318296"/>
    </source>
</evidence>
<evidence type="ECO:0000256" key="8">
    <source>
        <dbReference type="ARBA" id="ARBA00022691"/>
    </source>
</evidence>
<dbReference type="GO" id="GO:0030091">
    <property type="term" value="P:protein repair"/>
    <property type="evidence" value="ECO:0007669"/>
    <property type="project" value="UniProtKB-UniRule"/>
</dbReference>
<dbReference type="NCBIfam" id="TIGR00080">
    <property type="entry name" value="pimt"/>
    <property type="match status" value="1"/>
</dbReference>
<evidence type="ECO:0000256" key="5">
    <source>
        <dbReference type="ARBA" id="ARBA00022490"/>
    </source>
</evidence>
<comment type="caution">
    <text evidence="10">The sequence shown here is derived from an EMBL/GenBank/DDBJ whole genome shotgun (WGS) entry which is preliminary data.</text>
</comment>